<dbReference type="AlphaFoldDB" id="B4D6B6"/>
<evidence type="ECO:0000256" key="11">
    <source>
        <dbReference type="ARBA" id="ARBA00023136"/>
    </source>
</evidence>
<evidence type="ECO:0000256" key="6">
    <source>
        <dbReference type="ARBA" id="ARBA00022679"/>
    </source>
</evidence>
<protein>
    <recommendedName>
        <fullName evidence="4">dolichyl-phosphate beta-glucosyltransferase</fullName>
        <ecNumber evidence="4">2.4.1.117</ecNumber>
    </recommendedName>
</protein>
<evidence type="ECO:0000256" key="1">
    <source>
        <dbReference type="ARBA" id="ARBA00004389"/>
    </source>
</evidence>
<evidence type="ECO:0000256" key="3">
    <source>
        <dbReference type="ARBA" id="ARBA00006739"/>
    </source>
</evidence>
<accession>B4D6B6</accession>
<keyword evidence="11" id="KW-0472">Membrane</keyword>
<keyword evidence="9" id="KW-0735">Signal-anchor</keyword>
<comment type="caution">
    <text evidence="14">The sequence shown here is derived from an EMBL/GenBank/DDBJ whole genome shotgun (WGS) entry which is preliminary data.</text>
</comment>
<evidence type="ECO:0000256" key="2">
    <source>
        <dbReference type="ARBA" id="ARBA00004922"/>
    </source>
</evidence>
<dbReference type="STRING" id="497964.CfE428DRAFT_4455"/>
<dbReference type="SUPFAM" id="SSF53448">
    <property type="entry name" value="Nucleotide-diphospho-sugar transferases"/>
    <property type="match status" value="1"/>
</dbReference>
<keyword evidence="10" id="KW-1133">Transmembrane helix</keyword>
<dbReference type="InterPro" id="IPR029044">
    <property type="entry name" value="Nucleotide-diphossugar_trans"/>
</dbReference>
<keyword evidence="5" id="KW-0328">Glycosyltransferase</keyword>
<feature type="domain" description="Glycosyltransferase 2-like" evidence="13">
    <location>
        <begin position="8"/>
        <end position="179"/>
    </location>
</feature>
<evidence type="ECO:0000256" key="9">
    <source>
        <dbReference type="ARBA" id="ARBA00022968"/>
    </source>
</evidence>
<keyword evidence="8" id="KW-0256">Endoplasmic reticulum</keyword>
<dbReference type="GO" id="GO:0004581">
    <property type="term" value="F:dolichyl-phosphate beta-glucosyltransferase activity"/>
    <property type="evidence" value="ECO:0007669"/>
    <property type="project" value="UniProtKB-EC"/>
</dbReference>
<dbReference type="PANTHER" id="PTHR10859:SF91">
    <property type="entry name" value="DOLICHYL-PHOSPHATE BETA-GLUCOSYLTRANSFERASE"/>
    <property type="match status" value="1"/>
</dbReference>
<keyword evidence="7" id="KW-0812">Transmembrane</keyword>
<evidence type="ECO:0000313" key="14">
    <source>
        <dbReference type="EMBL" id="EDY18025.1"/>
    </source>
</evidence>
<gene>
    <name evidence="14" type="ORF">CfE428DRAFT_4455</name>
</gene>
<dbReference type="InterPro" id="IPR001173">
    <property type="entry name" value="Glyco_trans_2-like"/>
</dbReference>
<dbReference type="Pfam" id="PF00535">
    <property type="entry name" value="Glycos_transf_2"/>
    <property type="match status" value="1"/>
</dbReference>
<evidence type="ECO:0000313" key="15">
    <source>
        <dbReference type="Proteomes" id="UP000005824"/>
    </source>
</evidence>
<dbReference type="eggNOG" id="COG1215">
    <property type="taxonomic scope" value="Bacteria"/>
</dbReference>
<dbReference type="CDD" id="cd04188">
    <property type="entry name" value="DPG_synthase"/>
    <property type="match status" value="1"/>
</dbReference>
<dbReference type="InParanoid" id="B4D6B6"/>
<evidence type="ECO:0000256" key="4">
    <source>
        <dbReference type="ARBA" id="ARBA00012583"/>
    </source>
</evidence>
<evidence type="ECO:0000256" key="10">
    <source>
        <dbReference type="ARBA" id="ARBA00022989"/>
    </source>
</evidence>
<comment type="catalytic activity">
    <reaction evidence="12">
        <text>a di-trans,poly-cis-dolichyl phosphate + UDP-alpha-D-glucose = a di-trans,poly-cis-dolichyl beta-D-glucosyl phosphate + UDP</text>
        <dbReference type="Rhea" id="RHEA:15401"/>
        <dbReference type="Rhea" id="RHEA-COMP:19498"/>
        <dbReference type="Rhea" id="RHEA-COMP:19502"/>
        <dbReference type="ChEBI" id="CHEBI:57525"/>
        <dbReference type="ChEBI" id="CHEBI:57683"/>
        <dbReference type="ChEBI" id="CHEBI:58223"/>
        <dbReference type="ChEBI" id="CHEBI:58885"/>
        <dbReference type="EC" id="2.4.1.117"/>
    </reaction>
    <physiologicalReaction direction="left-to-right" evidence="12">
        <dbReference type="Rhea" id="RHEA:15402"/>
    </physiologicalReaction>
</comment>
<dbReference type="GO" id="GO:0006487">
    <property type="term" value="P:protein N-linked glycosylation"/>
    <property type="evidence" value="ECO:0007669"/>
    <property type="project" value="TreeGrafter"/>
</dbReference>
<dbReference type="InterPro" id="IPR035518">
    <property type="entry name" value="DPG_synthase"/>
</dbReference>
<keyword evidence="15" id="KW-1185">Reference proteome</keyword>
<keyword evidence="6 14" id="KW-0808">Transferase</keyword>
<sequence>MSEAPYLSIVVPAYNEARRLPPTLTALVEFFRGFTRTYEVLIVVEQSTDGTLEIAAKQVAQQAHFQVIDNGPKRGKGHAVRSGMLRARGGIVFYMDADLSVPLAEVLPFLRHFEETPKVDVLIGNRQHAGSRITRRQSPLREGMGKIFNRVLQALVGVGLRDTQCGFKAFRQAACREIFSRQTVEGFAFDVEVLLLAEKLGYVAEDLPVEWINSPESKVEIVADSLRMLRDTWQIRRRLRHVHRAPDARIRVESHGAAGAGHET</sequence>
<name>B4D6B6_9BACT</name>
<evidence type="ECO:0000256" key="7">
    <source>
        <dbReference type="ARBA" id="ARBA00022692"/>
    </source>
</evidence>
<comment type="pathway">
    <text evidence="2">Protein modification; protein glycosylation.</text>
</comment>
<evidence type="ECO:0000256" key="5">
    <source>
        <dbReference type="ARBA" id="ARBA00022676"/>
    </source>
</evidence>
<dbReference type="EC" id="2.4.1.117" evidence="4"/>
<reference evidence="14 15" key="1">
    <citation type="journal article" date="2011" name="J. Bacteriol.">
        <title>Genome sequence of Chthoniobacter flavus Ellin428, an aerobic heterotrophic soil bacterium.</title>
        <authorList>
            <person name="Kant R."/>
            <person name="van Passel M.W."/>
            <person name="Palva A."/>
            <person name="Lucas S."/>
            <person name="Lapidus A."/>
            <person name="Glavina Del Rio T."/>
            <person name="Dalin E."/>
            <person name="Tice H."/>
            <person name="Bruce D."/>
            <person name="Goodwin L."/>
            <person name="Pitluck S."/>
            <person name="Larimer F.W."/>
            <person name="Land M.L."/>
            <person name="Hauser L."/>
            <person name="Sangwan P."/>
            <person name="de Vos W.M."/>
            <person name="Janssen P.H."/>
            <person name="Smidt H."/>
        </authorList>
    </citation>
    <scope>NUCLEOTIDE SEQUENCE [LARGE SCALE GENOMIC DNA]</scope>
    <source>
        <strain evidence="14 15">Ellin428</strain>
    </source>
</reference>
<proteinExistence type="inferred from homology"/>
<comment type="similarity">
    <text evidence="3">Belongs to the glycosyltransferase 2 family.</text>
</comment>
<evidence type="ECO:0000256" key="12">
    <source>
        <dbReference type="ARBA" id="ARBA00045097"/>
    </source>
</evidence>
<dbReference type="PANTHER" id="PTHR10859">
    <property type="entry name" value="GLYCOSYL TRANSFERASE"/>
    <property type="match status" value="1"/>
</dbReference>
<dbReference type="Proteomes" id="UP000005824">
    <property type="component" value="Unassembled WGS sequence"/>
</dbReference>
<organism evidence="14 15">
    <name type="scientific">Chthoniobacter flavus Ellin428</name>
    <dbReference type="NCBI Taxonomy" id="497964"/>
    <lineage>
        <taxon>Bacteria</taxon>
        <taxon>Pseudomonadati</taxon>
        <taxon>Verrucomicrobiota</taxon>
        <taxon>Spartobacteria</taxon>
        <taxon>Chthoniobacterales</taxon>
        <taxon>Chthoniobacteraceae</taxon>
        <taxon>Chthoniobacter</taxon>
    </lineage>
</organism>
<evidence type="ECO:0000256" key="8">
    <source>
        <dbReference type="ARBA" id="ARBA00022824"/>
    </source>
</evidence>
<evidence type="ECO:0000259" key="13">
    <source>
        <dbReference type="Pfam" id="PF00535"/>
    </source>
</evidence>
<comment type="subcellular location">
    <subcellularLocation>
        <location evidence="1">Endoplasmic reticulum membrane</location>
        <topology evidence="1">Single-pass membrane protein</topology>
    </subcellularLocation>
</comment>
<dbReference type="RefSeq" id="WP_006981778.1">
    <property type="nucleotide sequence ID" value="NZ_ABVL01000015.1"/>
</dbReference>
<dbReference type="Gene3D" id="3.90.550.10">
    <property type="entry name" value="Spore Coat Polysaccharide Biosynthesis Protein SpsA, Chain A"/>
    <property type="match status" value="1"/>
</dbReference>
<dbReference type="EMBL" id="ABVL01000015">
    <property type="protein sequence ID" value="EDY18025.1"/>
    <property type="molecule type" value="Genomic_DNA"/>
</dbReference>